<dbReference type="RefSeq" id="WP_311642884.1">
    <property type="nucleotide sequence ID" value="NZ_JAVRFA010000007.1"/>
</dbReference>
<keyword evidence="3" id="KW-1185">Reference proteome</keyword>
<evidence type="ECO:0000313" key="3">
    <source>
        <dbReference type="Proteomes" id="UP001183881"/>
    </source>
</evidence>
<dbReference type="InterPro" id="IPR036388">
    <property type="entry name" value="WH-like_DNA-bd_sf"/>
</dbReference>
<organism evidence="2 3">
    <name type="scientific">Streptomyces edwardsiae</name>
    <dbReference type="NCBI Taxonomy" id="3075527"/>
    <lineage>
        <taxon>Bacteria</taxon>
        <taxon>Bacillati</taxon>
        <taxon>Actinomycetota</taxon>
        <taxon>Actinomycetes</taxon>
        <taxon>Kitasatosporales</taxon>
        <taxon>Streptomycetaceae</taxon>
        <taxon>Streptomyces</taxon>
    </lineage>
</organism>
<dbReference type="SUPFAM" id="SSF46785">
    <property type="entry name" value="Winged helix' DNA-binding domain"/>
    <property type="match status" value="1"/>
</dbReference>
<dbReference type="InterPro" id="IPR000835">
    <property type="entry name" value="HTH_MarR-typ"/>
</dbReference>
<protein>
    <submittedName>
        <fullName evidence="2">MarR family transcriptional regulator</fullName>
    </submittedName>
</protein>
<reference evidence="3" key="1">
    <citation type="submission" date="2023-07" db="EMBL/GenBank/DDBJ databases">
        <title>30 novel species of actinomycetes from the DSMZ collection.</title>
        <authorList>
            <person name="Nouioui I."/>
        </authorList>
    </citation>
    <scope>NUCLEOTIDE SEQUENCE [LARGE SCALE GENOMIC DNA]</scope>
    <source>
        <strain evidence="3">DSM 41636</strain>
    </source>
</reference>
<dbReference type="InterPro" id="IPR036390">
    <property type="entry name" value="WH_DNA-bd_sf"/>
</dbReference>
<comment type="caution">
    <text evidence="2">The sequence shown here is derived from an EMBL/GenBank/DDBJ whole genome shotgun (WGS) entry which is preliminary data.</text>
</comment>
<dbReference type="Proteomes" id="UP001183881">
    <property type="component" value="Unassembled WGS sequence"/>
</dbReference>
<dbReference type="SMART" id="SM00347">
    <property type="entry name" value="HTH_MARR"/>
    <property type="match status" value="1"/>
</dbReference>
<dbReference type="InterPro" id="IPR052526">
    <property type="entry name" value="HTH-type_Bedaq_tolerance"/>
</dbReference>
<dbReference type="Gene3D" id="1.10.10.10">
    <property type="entry name" value="Winged helix-like DNA-binding domain superfamily/Winged helix DNA-binding domain"/>
    <property type="match status" value="1"/>
</dbReference>
<dbReference type="EMBL" id="JAVRFA010000007">
    <property type="protein sequence ID" value="MDT0394943.1"/>
    <property type="molecule type" value="Genomic_DNA"/>
</dbReference>
<proteinExistence type="predicted"/>
<dbReference type="Pfam" id="PF01047">
    <property type="entry name" value="MarR"/>
    <property type="match status" value="1"/>
</dbReference>
<sequence>MDKRDSDAPDVSTEELMLAVEQMVRYVRRGTTAGGLSTAASSLLSRLGREGPQRLTGLARAEKVSQPGMTQLVTRLERSGLVRRVADGSDGRAVLVEATDAGLEVFRQRRAERAQALQHLIDELPEPERDAVRVALPALARAIRRRMTRS</sequence>
<name>A0ABU2PRZ9_9ACTN</name>
<dbReference type="PANTHER" id="PTHR39515">
    <property type="entry name" value="CONSERVED PROTEIN"/>
    <property type="match status" value="1"/>
</dbReference>
<dbReference type="PROSITE" id="PS50995">
    <property type="entry name" value="HTH_MARR_2"/>
    <property type="match status" value="1"/>
</dbReference>
<accession>A0ABU2PRZ9</accession>
<dbReference type="PANTHER" id="PTHR39515:SF2">
    <property type="entry name" value="HTH-TYPE TRANSCRIPTIONAL REGULATOR RV0880"/>
    <property type="match status" value="1"/>
</dbReference>
<feature type="domain" description="HTH marR-type" evidence="1">
    <location>
        <begin position="13"/>
        <end position="141"/>
    </location>
</feature>
<evidence type="ECO:0000313" key="2">
    <source>
        <dbReference type="EMBL" id="MDT0394943.1"/>
    </source>
</evidence>
<evidence type="ECO:0000259" key="1">
    <source>
        <dbReference type="PROSITE" id="PS50995"/>
    </source>
</evidence>
<gene>
    <name evidence="2" type="ORF">RM705_09540</name>
</gene>